<sequence>MPENDGDSYVIKMRGLPWSTTDEEILKFFNNCKVKNDKEGVHIIMTREGRPSGEAYVEMETDEDIEEALKKDREYMGSRYMEVFKSKRSEMEWVIKRSGSNLETALDDGCVRLRGLPFGCSKEEIAQFFTGLEIVPNGITLPMDSRGRSTGEAYVQFKNKDIAEKALLKHKEKIAHRYIEIFRSSLGEICQEIGVRRGMTGFMNRPAPYDARDRFGGPNRFRNMGGGGPNGMGRNFRGMHLEKKQYKCEERQLSGLALKWSLSADDGPWSNGRFNNDNFSGGFGGGMGPMGGGFGGGNFGGNGGIFDGFNNMSGGGGGGGGVGFNNMGPSSAHCIHMRGLPFRATKQDVADFFRPVIPLSIDLLSEDDGRPSGEADVEFRTHDDAVLAMSKNKSHMQHRYIELFLNSTPAKGGSGFGNSNFGGNFGGNRNYNYNSGNNFKRF</sequence>
<evidence type="ECO:0000256" key="3">
    <source>
        <dbReference type="ARBA" id="ARBA00022553"/>
    </source>
</evidence>
<dbReference type="InterPro" id="IPR035979">
    <property type="entry name" value="RBD_domain_sf"/>
</dbReference>
<accession>A0AAN8P3C3</accession>
<keyword evidence="2" id="KW-1017">Isopeptide bond</keyword>
<dbReference type="GO" id="GO:0003723">
    <property type="term" value="F:RNA binding"/>
    <property type="evidence" value="ECO:0007669"/>
    <property type="project" value="UniProtKB-UniRule"/>
</dbReference>
<evidence type="ECO:0000313" key="12">
    <source>
        <dbReference type="EMBL" id="KAK6629710.1"/>
    </source>
</evidence>
<dbReference type="InterPro" id="IPR050666">
    <property type="entry name" value="ESRP"/>
</dbReference>
<dbReference type="GO" id="GO:0005634">
    <property type="term" value="C:nucleus"/>
    <property type="evidence" value="ECO:0007669"/>
    <property type="project" value="UniProtKB-SubCell"/>
</dbReference>
<dbReference type="FunFam" id="3.30.70.330:FF:000071">
    <property type="entry name" value="heterogeneous nuclear ribonucleoprotein H isoform X1"/>
    <property type="match status" value="1"/>
</dbReference>
<evidence type="ECO:0000256" key="1">
    <source>
        <dbReference type="ARBA" id="ARBA00004123"/>
    </source>
</evidence>
<keyword evidence="4" id="KW-0507">mRNA processing</keyword>
<keyword evidence="9" id="KW-0539">Nucleus</keyword>
<reference evidence="12 13" key="1">
    <citation type="submission" date="2023-10" db="EMBL/GenBank/DDBJ databases">
        <title>Genomes of two closely related lineages of the louse Polyplax serrata with different host specificities.</title>
        <authorList>
            <person name="Martinu J."/>
            <person name="Tarabai H."/>
            <person name="Stefka J."/>
            <person name="Hypsa V."/>
        </authorList>
    </citation>
    <scope>NUCLEOTIDE SEQUENCE [LARGE SCALE GENOMIC DNA]</scope>
    <source>
        <strain evidence="12">HR10_N</strain>
    </source>
</reference>
<keyword evidence="8" id="KW-0007">Acetylation</keyword>
<dbReference type="Gene3D" id="3.30.70.330">
    <property type="match status" value="3"/>
</dbReference>
<dbReference type="InterPro" id="IPR012677">
    <property type="entry name" value="Nucleotide-bd_a/b_plait_sf"/>
</dbReference>
<dbReference type="Proteomes" id="UP001372834">
    <property type="component" value="Unassembled WGS sequence"/>
</dbReference>
<dbReference type="FunFam" id="3.30.70.330:FF:000031">
    <property type="entry name" value="Heterogeneous nuclear ribonucleoprotein h3 isoform"/>
    <property type="match status" value="1"/>
</dbReference>
<feature type="domain" description="RRM" evidence="11">
    <location>
        <begin position="9"/>
        <end position="88"/>
    </location>
</feature>
<evidence type="ECO:0000313" key="13">
    <source>
        <dbReference type="Proteomes" id="UP001372834"/>
    </source>
</evidence>
<keyword evidence="6" id="KW-0832">Ubl conjugation</keyword>
<keyword evidence="5" id="KW-0677">Repeat</keyword>
<gene>
    <name evidence="12" type="ORF">RUM43_003528</name>
</gene>
<evidence type="ECO:0000256" key="2">
    <source>
        <dbReference type="ARBA" id="ARBA00022499"/>
    </source>
</evidence>
<dbReference type="FunFam" id="3.30.70.330:FF:000131">
    <property type="entry name" value="Heterogeneous nuclear ribonucleoprotein h3 isoform"/>
    <property type="match status" value="1"/>
</dbReference>
<comment type="subcellular location">
    <subcellularLocation>
        <location evidence="1">Nucleus</location>
    </subcellularLocation>
</comment>
<dbReference type="CDD" id="cd12503">
    <property type="entry name" value="RRM1_hnRNPH_GRSF1_like"/>
    <property type="match status" value="1"/>
</dbReference>
<evidence type="ECO:0000256" key="10">
    <source>
        <dbReference type="PROSITE-ProRule" id="PRU00176"/>
    </source>
</evidence>
<evidence type="ECO:0000259" key="11">
    <source>
        <dbReference type="PROSITE" id="PS50102"/>
    </source>
</evidence>
<comment type="caution">
    <text evidence="12">The sequence shown here is derived from an EMBL/GenBank/DDBJ whole genome shotgun (WGS) entry which is preliminary data.</text>
</comment>
<evidence type="ECO:0000256" key="9">
    <source>
        <dbReference type="ARBA" id="ARBA00023242"/>
    </source>
</evidence>
<feature type="domain" description="RRM" evidence="11">
    <location>
        <begin position="109"/>
        <end position="186"/>
    </location>
</feature>
<name>A0AAN8P3C3_POLSC</name>
<dbReference type="SUPFAM" id="SSF54928">
    <property type="entry name" value="RNA-binding domain, RBD"/>
    <property type="match status" value="3"/>
</dbReference>
<evidence type="ECO:0000256" key="5">
    <source>
        <dbReference type="ARBA" id="ARBA00022737"/>
    </source>
</evidence>
<dbReference type="Pfam" id="PF00076">
    <property type="entry name" value="RRM_1"/>
    <property type="match status" value="3"/>
</dbReference>
<organism evidence="12 13">
    <name type="scientific">Polyplax serrata</name>
    <name type="common">Common mouse louse</name>
    <dbReference type="NCBI Taxonomy" id="468196"/>
    <lineage>
        <taxon>Eukaryota</taxon>
        <taxon>Metazoa</taxon>
        <taxon>Ecdysozoa</taxon>
        <taxon>Arthropoda</taxon>
        <taxon>Hexapoda</taxon>
        <taxon>Insecta</taxon>
        <taxon>Pterygota</taxon>
        <taxon>Neoptera</taxon>
        <taxon>Paraneoptera</taxon>
        <taxon>Psocodea</taxon>
        <taxon>Troctomorpha</taxon>
        <taxon>Phthiraptera</taxon>
        <taxon>Anoplura</taxon>
        <taxon>Polyplacidae</taxon>
        <taxon>Polyplax</taxon>
    </lineage>
</organism>
<dbReference type="SMART" id="SM00360">
    <property type="entry name" value="RRM"/>
    <property type="match status" value="3"/>
</dbReference>
<dbReference type="InterPro" id="IPR000504">
    <property type="entry name" value="RRM_dom"/>
</dbReference>
<dbReference type="PROSITE" id="PS50102">
    <property type="entry name" value="RRM"/>
    <property type="match status" value="2"/>
</dbReference>
<keyword evidence="3" id="KW-0597">Phosphoprotein</keyword>
<protein>
    <recommendedName>
        <fullName evidence="11">RRM domain-containing protein</fullName>
    </recommendedName>
</protein>
<evidence type="ECO:0000256" key="7">
    <source>
        <dbReference type="ARBA" id="ARBA00022884"/>
    </source>
</evidence>
<dbReference type="AlphaFoldDB" id="A0AAN8P3C3"/>
<dbReference type="GO" id="GO:0006397">
    <property type="term" value="P:mRNA processing"/>
    <property type="evidence" value="ECO:0007669"/>
    <property type="project" value="UniProtKB-KW"/>
</dbReference>
<dbReference type="PANTHER" id="PTHR13976">
    <property type="entry name" value="HETEROGENEOUS NUCLEAR RIBONUCLEOPROTEIN-RELATED"/>
    <property type="match status" value="1"/>
</dbReference>
<evidence type="ECO:0000256" key="8">
    <source>
        <dbReference type="ARBA" id="ARBA00022990"/>
    </source>
</evidence>
<evidence type="ECO:0000256" key="4">
    <source>
        <dbReference type="ARBA" id="ARBA00022664"/>
    </source>
</evidence>
<evidence type="ECO:0000256" key="6">
    <source>
        <dbReference type="ARBA" id="ARBA00022843"/>
    </source>
</evidence>
<keyword evidence="7 10" id="KW-0694">RNA-binding</keyword>
<proteinExistence type="predicted"/>
<dbReference type="EMBL" id="JAWJWE010000036">
    <property type="protein sequence ID" value="KAK6629710.1"/>
    <property type="molecule type" value="Genomic_DNA"/>
</dbReference>